<gene>
    <name evidence="2" type="ORF">IFR04_012203</name>
</gene>
<dbReference type="EMBL" id="JAFJYH010000254">
    <property type="protein sequence ID" value="KAG4414670.1"/>
    <property type="molecule type" value="Genomic_DNA"/>
</dbReference>
<dbReference type="AlphaFoldDB" id="A0A8H7W2F4"/>
<feature type="compositionally biased region" description="Low complexity" evidence="1">
    <location>
        <begin position="406"/>
        <end position="424"/>
    </location>
</feature>
<feature type="compositionally biased region" description="Pro residues" evidence="1">
    <location>
        <begin position="425"/>
        <end position="438"/>
    </location>
</feature>
<evidence type="ECO:0000313" key="3">
    <source>
        <dbReference type="Proteomes" id="UP000664132"/>
    </source>
</evidence>
<sequence length="476" mass="50884">MVRTLSLATTTIRKDSQQNHLHLGCSDLPQRVATSYGPLIVVGMALGAVEAIIFADIEMTIDSGESFSPTPLVEIRKTHLSPKQLPYSLISGLTLTGKLKAEQSVTTSPASGSDVYPRDLHQHTQPGQAIRFNAAIDTIRISSSSLFMLRDFCSPRIDGYRTMINTSGLSLYDEGPSVTERRARLIGFYLIQSLDVFNIARFTTRGIAYLRNNILTGLVQLNVVNPRLRRGMRNNAPALTRNRMNAELDALRQLAMGGGPLADVVGVLLHLIDDTWRSMRLTTISAFGLGVGVVMAGADMQIEFPGFLRAPRAEQNLQTFKGALGGVEAEAITSNSDPKRPFAVGSDTFTTYKDAAVRTCNNQKNACAKVANGKNNPDDITVAQCDDQETDCSNNASQVNPSTIAAAADSAPKTSTSAAAAAPKAPTPPPAAVAPPPIQLTSAPQEAAPATTAAPVVVAQPTLHSSDEQFFYFCDP</sequence>
<feature type="region of interest" description="Disordered" evidence="1">
    <location>
        <begin position="406"/>
        <end position="447"/>
    </location>
</feature>
<evidence type="ECO:0000313" key="2">
    <source>
        <dbReference type="EMBL" id="KAG4414670.1"/>
    </source>
</evidence>
<proteinExistence type="predicted"/>
<organism evidence="2 3">
    <name type="scientific">Cadophora malorum</name>
    <dbReference type="NCBI Taxonomy" id="108018"/>
    <lineage>
        <taxon>Eukaryota</taxon>
        <taxon>Fungi</taxon>
        <taxon>Dikarya</taxon>
        <taxon>Ascomycota</taxon>
        <taxon>Pezizomycotina</taxon>
        <taxon>Leotiomycetes</taxon>
        <taxon>Helotiales</taxon>
        <taxon>Ploettnerulaceae</taxon>
        <taxon>Cadophora</taxon>
    </lineage>
</organism>
<accession>A0A8H7W2F4</accession>
<evidence type="ECO:0000256" key="1">
    <source>
        <dbReference type="SAM" id="MobiDB-lite"/>
    </source>
</evidence>
<reference evidence="2" key="1">
    <citation type="submission" date="2021-02" db="EMBL/GenBank/DDBJ databases">
        <title>Genome sequence Cadophora malorum strain M34.</title>
        <authorList>
            <person name="Stefanovic E."/>
            <person name="Vu D."/>
            <person name="Scully C."/>
            <person name="Dijksterhuis J."/>
            <person name="Roader J."/>
            <person name="Houbraken J."/>
        </authorList>
    </citation>
    <scope>NUCLEOTIDE SEQUENCE</scope>
    <source>
        <strain evidence="2">M34</strain>
    </source>
</reference>
<dbReference type="Proteomes" id="UP000664132">
    <property type="component" value="Unassembled WGS sequence"/>
</dbReference>
<comment type="caution">
    <text evidence="2">The sequence shown here is derived from an EMBL/GenBank/DDBJ whole genome shotgun (WGS) entry which is preliminary data.</text>
</comment>
<dbReference type="OrthoDB" id="2507450at2759"/>
<protein>
    <submittedName>
        <fullName evidence="2">Uncharacterized protein</fullName>
    </submittedName>
</protein>
<name>A0A8H7W2F4_9HELO</name>
<keyword evidence="3" id="KW-1185">Reference proteome</keyword>